<keyword evidence="4 6" id="KW-0862">Zinc</keyword>
<dbReference type="OrthoDB" id="9937303at2"/>
<dbReference type="HOGENOM" id="CLU_703363_0_0_9"/>
<feature type="transmembrane region" description="Helical" evidence="7">
    <location>
        <begin position="217"/>
        <end position="240"/>
    </location>
</feature>
<evidence type="ECO:0000256" key="7">
    <source>
        <dbReference type="SAM" id="Phobius"/>
    </source>
</evidence>
<dbReference type="GO" id="GO:0004222">
    <property type="term" value="F:metalloendopeptidase activity"/>
    <property type="evidence" value="ECO:0007669"/>
    <property type="project" value="InterPro"/>
</dbReference>
<keyword evidence="7" id="KW-0472">Membrane</keyword>
<reference evidence="9 10" key="1">
    <citation type="journal article" date="2005" name="PLoS Genet.">
        <title>Life in hot carbon monoxide: the complete genome sequence of Carboxydothermus hydrogenoformans Z-2901.</title>
        <authorList>
            <person name="Wu M."/>
            <person name="Ren Q."/>
            <person name="Durkin A.S."/>
            <person name="Daugherty S.C."/>
            <person name="Brinkac L.M."/>
            <person name="Dodson R.J."/>
            <person name="Madupu R."/>
            <person name="Sullivan S.A."/>
            <person name="Kolonay J.F."/>
            <person name="Haft D.H."/>
            <person name="Nelson W.C."/>
            <person name="Tallon L.J."/>
            <person name="Jones K.M."/>
            <person name="Ulrich L.E."/>
            <person name="Gonzalez J.M."/>
            <person name="Zhulin I.B."/>
            <person name="Robb F.T."/>
            <person name="Eisen J.A."/>
        </authorList>
    </citation>
    <scope>NUCLEOTIDE SEQUENCE [LARGE SCALE GENOMIC DNA]</scope>
    <source>
        <strain evidence="10">ATCC BAA-161 / DSM 6008 / Z-2901</strain>
    </source>
</reference>
<evidence type="ECO:0000313" key="9">
    <source>
        <dbReference type="EMBL" id="ABB15835.1"/>
    </source>
</evidence>
<keyword evidence="2" id="KW-0479">Metal-binding</keyword>
<feature type="transmembrane region" description="Helical" evidence="7">
    <location>
        <begin position="277"/>
        <end position="297"/>
    </location>
</feature>
<dbReference type="Pfam" id="PF01435">
    <property type="entry name" value="Peptidase_M48"/>
    <property type="match status" value="1"/>
</dbReference>
<keyword evidence="3 6" id="KW-0378">Hydrolase</keyword>
<gene>
    <name evidence="9" type="ordered locus">CHY_0444</name>
</gene>
<dbReference type="STRING" id="246194.CHY_0444"/>
<proteinExistence type="inferred from homology"/>
<feature type="transmembrane region" description="Helical" evidence="7">
    <location>
        <begin position="309"/>
        <end position="329"/>
    </location>
</feature>
<evidence type="ECO:0000313" key="10">
    <source>
        <dbReference type="Proteomes" id="UP000002706"/>
    </source>
</evidence>
<keyword evidence="7" id="KW-1133">Transmembrane helix</keyword>
<dbReference type="KEGG" id="chy:CHY_0444"/>
<evidence type="ECO:0000256" key="4">
    <source>
        <dbReference type="ARBA" id="ARBA00022833"/>
    </source>
</evidence>
<evidence type="ECO:0000256" key="3">
    <source>
        <dbReference type="ARBA" id="ARBA00022801"/>
    </source>
</evidence>
<name>Q3AEX9_CARHZ</name>
<dbReference type="InterPro" id="IPR001915">
    <property type="entry name" value="Peptidase_M48"/>
</dbReference>
<keyword evidence="1 6" id="KW-0645">Protease</keyword>
<feature type="transmembrane region" description="Helical" evidence="7">
    <location>
        <begin position="133"/>
        <end position="158"/>
    </location>
</feature>
<evidence type="ECO:0000256" key="5">
    <source>
        <dbReference type="ARBA" id="ARBA00023049"/>
    </source>
</evidence>
<accession>Q3AEX9</accession>
<organism evidence="9 10">
    <name type="scientific">Carboxydothermus hydrogenoformans (strain ATCC BAA-161 / DSM 6008 / Z-2901)</name>
    <dbReference type="NCBI Taxonomy" id="246194"/>
    <lineage>
        <taxon>Bacteria</taxon>
        <taxon>Bacillati</taxon>
        <taxon>Bacillota</taxon>
        <taxon>Clostridia</taxon>
        <taxon>Thermoanaerobacterales</taxon>
        <taxon>Thermoanaerobacteraceae</taxon>
        <taxon>Carboxydothermus</taxon>
    </lineage>
</organism>
<keyword evidence="10" id="KW-1185">Reference proteome</keyword>
<sequence length="392" mass="44168">MILYAEIATWVVSAALFTFWLSFALAGSLAEATDGYVQGLWAKSLVTILGGLAVNLVGMGLPKIKATKIYSAKVLIDKYPLTTWQCLLTLFNGARSKKVIRNIAYLPGLKQVSKTADGSTLILEDAEPPNKKIFIITLLVLFIGIFALFTTPLLMSLIFLNVKKLLIPYLPLEVIEDLFKYFSWLIIGKMILPYIGTSKKYSFITVRFFSKPLKKAYGFPVFVSPLVSFLSSKGVILGLADPQGRIFIDSEYVKNDNYREYLIAHEAGHLLDRKFKMFGMIISPVLVPWGLLIMFTLSSYYQATGYTVIGNFLHTAGLVLIFLLIFIWIKYEELGEYRADDYAIKLIGLTTTEKALEELALAFKTTPEALYGKSSFDIRLERIRTKKFQNIK</sequence>
<evidence type="ECO:0000256" key="1">
    <source>
        <dbReference type="ARBA" id="ARBA00022670"/>
    </source>
</evidence>
<feature type="transmembrane region" description="Helical" evidence="7">
    <location>
        <begin position="40"/>
        <end position="61"/>
    </location>
</feature>
<evidence type="ECO:0000256" key="6">
    <source>
        <dbReference type="RuleBase" id="RU003983"/>
    </source>
</evidence>
<comment type="similarity">
    <text evidence="6">Belongs to the peptidase M48 family.</text>
</comment>
<dbReference type="RefSeq" id="WP_011343381.1">
    <property type="nucleotide sequence ID" value="NC_007503.1"/>
</dbReference>
<evidence type="ECO:0000259" key="8">
    <source>
        <dbReference type="Pfam" id="PF01435"/>
    </source>
</evidence>
<dbReference type="eggNOG" id="COG0501">
    <property type="taxonomic scope" value="Bacteria"/>
</dbReference>
<protein>
    <submittedName>
        <fullName evidence="9">Putative membrane protein</fullName>
    </submittedName>
</protein>
<keyword evidence="5 6" id="KW-0482">Metalloprotease</keyword>
<dbReference type="GO" id="GO:0006508">
    <property type="term" value="P:proteolysis"/>
    <property type="evidence" value="ECO:0007669"/>
    <property type="project" value="UniProtKB-KW"/>
</dbReference>
<dbReference type="GO" id="GO:0046872">
    <property type="term" value="F:metal ion binding"/>
    <property type="evidence" value="ECO:0007669"/>
    <property type="project" value="UniProtKB-KW"/>
</dbReference>
<dbReference type="AlphaFoldDB" id="Q3AEX9"/>
<dbReference type="EMBL" id="CP000141">
    <property type="protein sequence ID" value="ABB15835.1"/>
    <property type="molecule type" value="Genomic_DNA"/>
</dbReference>
<keyword evidence="7" id="KW-0812">Transmembrane</keyword>
<comment type="cofactor">
    <cofactor evidence="6">
        <name>Zn(2+)</name>
        <dbReference type="ChEBI" id="CHEBI:29105"/>
    </cofactor>
    <text evidence="6">Binds 1 zinc ion per subunit.</text>
</comment>
<feature type="domain" description="Peptidase M48" evidence="8">
    <location>
        <begin position="242"/>
        <end position="359"/>
    </location>
</feature>
<evidence type="ECO:0000256" key="2">
    <source>
        <dbReference type="ARBA" id="ARBA00022723"/>
    </source>
</evidence>
<dbReference type="InParanoid" id="Q3AEX9"/>
<dbReference type="Proteomes" id="UP000002706">
    <property type="component" value="Chromosome"/>
</dbReference>
<feature type="transmembrane region" description="Helical" evidence="7">
    <location>
        <begin position="178"/>
        <end position="196"/>
    </location>
</feature>